<feature type="region of interest" description="Disordered" evidence="1">
    <location>
        <begin position="910"/>
        <end position="930"/>
    </location>
</feature>
<feature type="region of interest" description="Disordered" evidence="1">
    <location>
        <begin position="1"/>
        <end position="22"/>
    </location>
</feature>
<feature type="compositionally biased region" description="Low complexity" evidence="1">
    <location>
        <begin position="509"/>
        <end position="518"/>
    </location>
</feature>
<feature type="region of interest" description="Disordered" evidence="1">
    <location>
        <begin position="839"/>
        <end position="860"/>
    </location>
</feature>
<feature type="region of interest" description="Disordered" evidence="1">
    <location>
        <begin position="954"/>
        <end position="991"/>
    </location>
</feature>
<dbReference type="Proteomes" id="UP000310200">
    <property type="component" value="Unassembled WGS sequence"/>
</dbReference>
<feature type="compositionally biased region" description="Basic and acidic residues" evidence="1">
    <location>
        <begin position="196"/>
        <end position="217"/>
    </location>
</feature>
<feature type="compositionally biased region" description="Basic and acidic residues" evidence="1">
    <location>
        <begin position="457"/>
        <end position="467"/>
    </location>
</feature>
<organism evidence="2 3">
    <name type="scientific">Temnothorax longispinosus</name>
    <dbReference type="NCBI Taxonomy" id="300112"/>
    <lineage>
        <taxon>Eukaryota</taxon>
        <taxon>Metazoa</taxon>
        <taxon>Ecdysozoa</taxon>
        <taxon>Arthropoda</taxon>
        <taxon>Hexapoda</taxon>
        <taxon>Insecta</taxon>
        <taxon>Pterygota</taxon>
        <taxon>Neoptera</taxon>
        <taxon>Endopterygota</taxon>
        <taxon>Hymenoptera</taxon>
        <taxon>Apocrita</taxon>
        <taxon>Aculeata</taxon>
        <taxon>Formicoidea</taxon>
        <taxon>Formicidae</taxon>
        <taxon>Myrmicinae</taxon>
        <taxon>Temnothorax</taxon>
    </lineage>
</organism>
<sequence>MPKQSPDRRRTRSVRRKRSSRADKCRSLVDGLRFLTSATVGKICPCRRLPRSHQRNVPSWSTKCAHRGRLASPSTTRYRDNAASRSTVSIVIRHRRRPVGNPPRDKPTSRRSLRPTEQPEYIVYRPSAESRARQAARRSVGPSMSALLAACSSGDGAERSTVRDKEKRERGRGTGREREKERRDVFPTGTRAGRARNVETRELARGRRNPRERDSLRRRARRVASRRDPSRVDRAARSAAKPRTGVRVTEGESRREREREKRVGKGDAPLARARANTCACRGAAGRYANNARADSCGQSRPDQSRHRVARSRMHPRRRQEEPPEPERHGGVRAGSSDGDVRVVTVKIRPRRAITPRFPAPECVCAPLVPDINPAVLLLLLVVVVVSSSWCQWCGHRRGLSRETDATKQKEKEKNRHGGVRARRTERATDRARRTEVRKGAKRCCVCVRVCVCDERARGSDGGGDDRPGQSVRHSQKRRIRPALPLSALQQRERGRERESETDRIDADGPTTTTTTLETRPPRPPASTFMRAVDTPPSGTVRPTRLHVPVASNRDISNRPTTRTVLCRRRRRDGRRKTWAKDVRGTGENPAEEKDPIDLPGYIRISVTIKKKHPNNTNKRRRKRIVFPACETITGFRVASARKCVFVRDFRDGGASVFTQRELSSGGYDIARDTCSLSLQERAREGERERGACITIGRRESSRREAESIDSDGEDRPARRETGERMEQRQRQQQQQQQRRRWRRRGDSDRGLDGGVVKLAAARTANSRIVGRLGSPASTRGDDAFALVARDSDDVARSPSAAPVVCDGGTRRAGASPEGRRRALRECGSTVPPLSASAWDSRVRARADRGGGGGGEVNPDVRRTSVVPLRARVQPLLVRCIYGGPSPGVLPPPGNIISGINRVQTRFEATDATSFPESSSGVARSRPKEDSGRQLLDLIRPRHAVILDILVSQSSSSSSQRSGMSPVTSLLSLDASGESARITRVSENAERR</sequence>
<feature type="compositionally biased region" description="Basic and acidic residues" evidence="1">
    <location>
        <begin position="225"/>
        <end position="236"/>
    </location>
</feature>
<feature type="region of interest" description="Disordered" evidence="1">
    <location>
        <begin position="797"/>
        <end position="820"/>
    </location>
</feature>
<feature type="compositionally biased region" description="Polar residues" evidence="1">
    <location>
        <begin position="910"/>
        <end position="921"/>
    </location>
</feature>
<feature type="compositionally biased region" description="Basic and acidic residues" evidence="1">
    <location>
        <begin position="713"/>
        <end position="729"/>
    </location>
</feature>
<dbReference type="AlphaFoldDB" id="A0A4S2JP68"/>
<feature type="region of interest" description="Disordered" evidence="1">
    <location>
        <begin position="292"/>
        <end position="338"/>
    </location>
</feature>
<feature type="compositionally biased region" description="Basic and acidic residues" evidence="1">
    <location>
        <begin position="687"/>
        <end position="706"/>
    </location>
</feature>
<feature type="compositionally biased region" description="Basic residues" evidence="1">
    <location>
        <begin position="306"/>
        <end position="317"/>
    </location>
</feature>
<feature type="compositionally biased region" description="Basic and acidic residues" evidence="1">
    <location>
        <begin position="422"/>
        <end position="433"/>
    </location>
</feature>
<feature type="compositionally biased region" description="Basic residues" evidence="1">
    <location>
        <begin position="9"/>
        <end position="19"/>
    </location>
</feature>
<feature type="region of interest" description="Disordered" evidence="1">
    <location>
        <begin position="92"/>
        <end position="269"/>
    </location>
</feature>
<accession>A0A4S2JP68</accession>
<feature type="compositionally biased region" description="Basic and acidic residues" evidence="1">
    <location>
        <begin position="318"/>
        <end position="329"/>
    </location>
</feature>
<proteinExistence type="predicted"/>
<feature type="compositionally biased region" description="Basic and acidic residues" evidence="1">
    <location>
        <begin position="249"/>
        <end position="265"/>
    </location>
</feature>
<reference evidence="2 3" key="1">
    <citation type="journal article" date="2019" name="Philos. Trans. R. Soc. Lond., B, Biol. Sci.">
        <title>Ant behaviour and brain gene expression of defending hosts depend on the ecological success of the intruding social parasite.</title>
        <authorList>
            <person name="Kaur R."/>
            <person name="Stoldt M."/>
            <person name="Jongepier E."/>
            <person name="Feldmeyer B."/>
            <person name="Menzel F."/>
            <person name="Bornberg-Bauer E."/>
            <person name="Foitzik S."/>
        </authorList>
    </citation>
    <scope>NUCLEOTIDE SEQUENCE [LARGE SCALE GENOMIC DNA]</scope>
    <source>
        <tissue evidence="2">Whole body</tissue>
    </source>
</reference>
<feature type="compositionally biased region" description="Basic and acidic residues" evidence="1">
    <location>
        <begin position="401"/>
        <end position="415"/>
    </location>
</feature>
<dbReference type="EMBL" id="QBLH01003497">
    <property type="protein sequence ID" value="TGZ37972.1"/>
    <property type="molecule type" value="Genomic_DNA"/>
</dbReference>
<name>A0A4S2JP68_9HYME</name>
<keyword evidence="3" id="KW-1185">Reference proteome</keyword>
<evidence type="ECO:0000313" key="3">
    <source>
        <dbReference type="Proteomes" id="UP000310200"/>
    </source>
</evidence>
<feature type="region of interest" description="Disordered" evidence="1">
    <location>
        <begin position="401"/>
        <end position="433"/>
    </location>
</feature>
<feature type="region of interest" description="Disordered" evidence="1">
    <location>
        <begin position="457"/>
        <end position="543"/>
    </location>
</feature>
<feature type="compositionally biased region" description="Basic and acidic residues" evidence="1">
    <location>
        <begin position="156"/>
        <end position="185"/>
    </location>
</feature>
<evidence type="ECO:0000256" key="1">
    <source>
        <dbReference type="SAM" id="MobiDB-lite"/>
    </source>
</evidence>
<protein>
    <submittedName>
        <fullName evidence="2">Uncharacterized protein</fullName>
    </submittedName>
</protein>
<feature type="region of interest" description="Disordered" evidence="1">
    <location>
        <begin position="687"/>
        <end position="756"/>
    </location>
</feature>
<evidence type="ECO:0000313" key="2">
    <source>
        <dbReference type="EMBL" id="TGZ37972.1"/>
    </source>
</evidence>
<comment type="caution">
    <text evidence="2">The sequence shown here is derived from an EMBL/GenBank/DDBJ whole genome shotgun (WGS) entry which is preliminary data.</text>
</comment>
<feature type="compositionally biased region" description="Basic and acidic residues" evidence="1">
    <location>
        <begin position="490"/>
        <end position="506"/>
    </location>
</feature>
<gene>
    <name evidence="2" type="ORF">DBV15_08342</name>
</gene>